<dbReference type="RefSeq" id="WP_343937609.1">
    <property type="nucleotide sequence ID" value="NZ_BAAAHP010000003.1"/>
</dbReference>
<comment type="similarity">
    <text evidence="1 2">Belongs to the small heat shock protein (HSP20) family.</text>
</comment>
<dbReference type="Pfam" id="PF00011">
    <property type="entry name" value="HSP20"/>
    <property type="match status" value="1"/>
</dbReference>
<evidence type="ECO:0000256" key="2">
    <source>
        <dbReference type="RuleBase" id="RU003616"/>
    </source>
</evidence>
<dbReference type="InterPro" id="IPR008978">
    <property type="entry name" value="HSP20-like_chaperone"/>
</dbReference>
<dbReference type="InterPro" id="IPR031107">
    <property type="entry name" value="Small_HSP"/>
</dbReference>
<dbReference type="CDD" id="cd06464">
    <property type="entry name" value="ACD_sHsps-like"/>
    <property type="match status" value="1"/>
</dbReference>
<dbReference type="PANTHER" id="PTHR11527">
    <property type="entry name" value="HEAT-SHOCK PROTEIN 20 FAMILY MEMBER"/>
    <property type="match status" value="1"/>
</dbReference>
<organism evidence="4 5">
    <name type="scientific">Pseudonocardia zijingensis</name>
    <dbReference type="NCBI Taxonomy" id="153376"/>
    <lineage>
        <taxon>Bacteria</taxon>
        <taxon>Bacillati</taxon>
        <taxon>Actinomycetota</taxon>
        <taxon>Actinomycetes</taxon>
        <taxon>Pseudonocardiales</taxon>
        <taxon>Pseudonocardiaceae</taxon>
        <taxon>Pseudonocardia</taxon>
    </lineage>
</organism>
<evidence type="ECO:0000259" key="3">
    <source>
        <dbReference type="PROSITE" id="PS01031"/>
    </source>
</evidence>
<accession>A0ABN1NYK7</accession>
<dbReference type="SUPFAM" id="SSF49764">
    <property type="entry name" value="HSP20-like chaperones"/>
    <property type="match status" value="1"/>
</dbReference>
<gene>
    <name evidence="4" type="ORF">GCM10009559_01000</name>
</gene>
<feature type="domain" description="SHSP" evidence="3">
    <location>
        <begin position="42"/>
        <end position="157"/>
    </location>
</feature>
<comment type="caution">
    <text evidence="4">The sequence shown here is derived from an EMBL/GenBank/DDBJ whole genome shotgun (WGS) entry which is preliminary data.</text>
</comment>
<name>A0ABN1NYK7_9PSEU</name>
<protein>
    <submittedName>
        <fullName evidence="4">Hsp20/alpha crystallin family protein</fullName>
    </submittedName>
</protein>
<dbReference type="Proteomes" id="UP001499967">
    <property type="component" value="Unassembled WGS sequence"/>
</dbReference>
<reference evidence="4 5" key="1">
    <citation type="journal article" date="2019" name="Int. J. Syst. Evol. Microbiol.">
        <title>The Global Catalogue of Microorganisms (GCM) 10K type strain sequencing project: providing services to taxonomists for standard genome sequencing and annotation.</title>
        <authorList>
            <consortium name="The Broad Institute Genomics Platform"/>
            <consortium name="The Broad Institute Genome Sequencing Center for Infectious Disease"/>
            <person name="Wu L."/>
            <person name="Ma J."/>
        </authorList>
    </citation>
    <scope>NUCLEOTIDE SEQUENCE [LARGE SCALE GENOMIC DNA]</scope>
    <source>
        <strain evidence="4 5">JCM 11117</strain>
    </source>
</reference>
<evidence type="ECO:0000313" key="5">
    <source>
        <dbReference type="Proteomes" id="UP001499967"/>
    </source>
</evidence>
<dbReference type="InterPro" id="IPR002068">
    <property type="entry name" value="A-crystallin/Hsp20_dom"/>
</dbReference>
<dbReference type="Gene3D" id="2.60.40.790">
    <property type="match status" value="1"/>
</dbReference>
<sequence length="157" mass="18200">MSSLIRRDRGGDVAGRFNRMDRIFDEWMRSLPMRRPFGLAWDWPGDDLIRVDEYRDGDTEVIRAELPGIDPEKDVELTVADGMLRINAERRIEDRTEDKGYLRHELRYGSMSRTLPLPDGVSESDISATYQDGILEIRVPVPERPQTEPTKIAIKKR</sequence>
<evidence type="ECO:0000256" key="1">
    <source>
        <dbReference type="PROSITE-ProRule" id="PRU00285"/>
    </source>
</evidence>
<dbReference type="PROSITE" id="PS01031">
    <property type="entry name" value="SHSP"/>
    <property type="match status" value="1"/>
</dbReference>
<keyword evidence="5" id="KW-1185">Reference proteome</keyword>
<dbReference type="EMBL" id="BAAAHP010000003">
    <property type="protein sequence ID" value="GAA0919117.1"/>
    <property type="molecule type" value="Genomic_DNA"/>
</dbReference>
<proteinExistence type="inferred from homology"/>
<evidence type="ECO:0000313" key="4">
    <source>
        <dbReference type="EMBL" id="GAA0919117.1"/>
    </source>
</evidence>